<keyword evidence="6" id="KW-0539">Nucleus</keyword>
<dbReference type="PROSITE" id="PS00094">
    <property type="entry name" value="C5_MTASE_1"/>
    <property type="match status" value="1"/>
</dbReference>
<evidence type="ECO:0000256" key="1">
    <source>
        <dbReference type="ARBA" id="ARBA00004123"/>
    </source>
</evidence>
<dbReference type="InterPro" id="IPR050390">
    <property type="entry name" value="C5-Methyltransferase"/>
</dbReference>
<dbReference type="InterPro" id="IPR023780">
    <property type="entry name" value="Chromo_domain"/>
</dbReference>
<keyword evidence="2 7" id="KW-0489">Methyltransferase</keyword>
<evidence type="ECO:0000256" key="4">
    <source>
        <dbReference type="ARBA" id="ARBA00022691"/>
    </source>
</evidence>
<evidence type="ECO:0000313" key="11">
    <source>
        <dbReference type="EMBL" id="KAK9157089.1"/>
    </source>
</evidence>
<feature type="active site" evidence="7">
    <location>
        <position position="246"/>
    </location>
</feature>
<sequence length="628" mass="70696">MKYGVPYSTIENLQPENTRTSLESSSTISSEASCDMGLNGVKKECQELSVVSKNEKDELSLLDLYSGCGAMSTGLCLGASLSGVNLITRWAVDINKHACADSLKLNHPETQVRNEPADEFLTLLKEWERLCKEFSLLGTETSRKGSHQLLVWMTMKLLKMTPKPSGEFEVGSLVGICFGDPNKTRKKRLHFKVRWKGYGPSDDTWEPFDGLSKCQGKIKDFVTSGYRSNILPLPGDVDVICGGPPCQGISGFNRFRNKDEPLEDPKNKQLVVFMNIVDFLKPKYVLMENVVDILKFAGGFLGRYALSRLVAIGYQTRLGMMVAGCYGLPQFRMRAFFWGASTDMKLPQFPLPTHDVVVRGGIPNEFEHNAVAYEENHRPNLERALLLGDAISDLPQVTNDETHDEMSYSMPAETDFQKEIRLRKHEICTFAPFDPKEVESVMLHDHKPLQLNEDDYQRVCQIPKKKGACFRDLPGVAVGQDNKVEWDESIERMYLPSGKPLVPNYAMSFIGGYSQSKPFSRLWWDETVPTVVTRAEPHNQKIMHPEQDRVLTVRENARLQGFPDYYKLLGPIKERYIQVGNAVAVPVARALGYALGMAWQGSIDDRPLLTLPPKFPCSLYPSWTGTTE</sequence>
<dbReference type="Proteomes" id="UP001419268">
    <property type="component" value="Unassembled WGS sequence"/>
</dbReference>
<dbReference type="NCBIfam" id="TIGR00675">
    <property type="entry name" value="dcm"/>
    <property type="match status" value="1"/>
</dbReference>
<dbReference type="SUPFAM" id="SSF53335">
    <property type="entry name" value="S-adenosyl-L-methionine-dependent methyltransferases"/>
    <property type="match status" value="1"/>
</dbReference>
<dbReference type="CDD" id="cd18635">
    <property type="entry name" value="CD_CMT3_like"/>
    <property type="match status" value="1"/>
</dbReference>
<keyword evidence="4 7" id="KW-0949">S-adenosyl-L-methionine</keyword>
<dbReference type="Pfam" id="PF00385">
    <property type="entry name" value="Chromo"/>
    <property type="match status" value="1"/>
</dbReference>
<dbReference type="InterPro" id="IPR016197">
    <property type="entry name" value="Chromo-like_dom_sf"/>
</dbReference>
<comment type="similarity">
    <text evidence="7 8">Belongs to the class I-like SAM-binding methyltransferase superfamily. C5-methyltransferase family.</text>
</comment>
<dbReference type="PANTHER" id="PTHR10629:SF50">
    <property type="entry name" value="DNA (CYTOSINE-5)-METHYLTRANSFERASE CMT3"/>
    <property type="match status" value="1"/>
</dbReference>
<keyword evidence="5" id="KW-0238">DNA-binding</keyword>
<dbReference type="AlphaFoldDB" id="A0AAP0PWJ2"/>
<dbReference type="InterPro" id="IPR023779">
    <property type="entry name" value="Chromodomain_CS"/>
</dbReference>
<evidence type="ECO:0000256" key="5">
    <source>
        <dbReference type="ARBA" id="ARBA00023125"/>
    </source>
</evidence>
<dbReference type="GO" id="GO:0005634">
    <property type="term" value="C:nucleus"/>
    <property type="evidence" value="ECO:0007669"/>
    <property type="project" value="UniProtKB-SubCell"/>
</dbReference>
<dbReference type="Gene3D" id="3.90.120.10">
    <property type="entry name" value="DNA Methylase, subunit A, domain 2"/>
    <property type="match status" value="1"/>
</dbReference>
<dbReference type="InterPro" id="IPR000953">
    <property type="entry name" value="Chromo/chromo_shadow_dom"/>
</dbReference>
<dbReference type="EMBL" id="JBBNAG010000002">
    <property type="protein sequence ID" value="KAK9157089.1"/>
    <property type="molecule type" value="Genomic_DNA"/>
</dbReference>
<evidence type="ECO:0000256" key="3">
    <source>
        <dbReference type="ARBA" id="ARBA00022679"/>
    </source>
</evidence>
<organism evidence="11 12">
    <name type="scientific">Stephania cephalantha</name>
    <dbReference type="NCBI Taxonomy" id="152367"/>
    <lineage>
        <taxon>Eukaryota</taxon>
        <taxon>Viridiplantae</taxon>
        <taxon>Streptophyta</taxon>
        <taxon>Embryophyta</taxon>
        <taxon>Tracheophyta</taxon>
        <taxon>Spermatophyta</taxon>
        <taxon>Magnoliopsida</taxon>
        <taxon>Ranunculales</taxon>
        <taxon>Menispermaceae</taxon>
        <taxon>Menispermoideae</taxon>
        <taxon>Cissampelideae</taxon>
        <taxon>Stephania</taxon>
    </lineage>
</organism>
<dbReference type="InterPro" id="IPR029063">
    <property type="entry name" value="SAM-dependent_MTases_sf"/>
</dbReference>
<dbReference type="InterPro" id="IPR018117">
    <property type="entry name" value="C5_DNA_meth_AS"/>
</dbReference>
<evidence type="ECO:0000256" key="8">
    <source>
        <dbReference type="RuleBase" id="RU000416"/>
    </source>
</evidence>
<comment type="catalytic activity">
    <reaction evidence="9">
        <text>a 2'-deoxycytidine in DNA + S-adenosyl-L-methionine = a 5-methyl-2'-deoxycytidine in DNA + S-adenosyl-L-homocysteine + H(+)</text>
        <dbReference type="Rhea" id="RHEA:13681"/>
        <dbReference type="Rhea" id="RHEA-COMP:11369"/>
        <dbReference type="Rhea" id="RHEA-COMP:11370"/>
        <dbReference type="ChEBI" id="CHEBI:15378"/>
        <dbReference type="ChEBI" id="CHEBI:57856"/>
        <dbReference type="ChEBI" id="CHEBI:59789"/>
        <dbReference type="ChEBI" id="CHEBI:85452"/>
        <dbReference type="ChEBI" id="CHEBI:85454"/>
        <dbReference type="EC" id="2.1.1.37"/>
    </reaction>
</comment>
<keyword evidence="3 7" id="KW-0808">Transferase</keyword>
<comment type="subcellular location">
    <subcellularLocation>
        <location evidence="1">Nucleus</location>
    </subcellularLocation>
</comment>
<evidence type="ECO:0000256" key="6">
    <source>
        <dbReference type="ARBA" id="ARBA00023242"/>
    </source>
</evidence>
<dbReference type="PROSITE" id="PS51679">
    <property type="entry name" value="SAM_MT_C5"/>
    <property type="match status" value="1"/>
</dbReference>
<gene>
    <name evidence="11" type="ORF">Scep_003663</name>
</gene>
<feature type="domain" description="Chromo" evidence="10">
    <location>
        <begin position="168"/>
        <end position="221"/>
    </location>
</feature>
<dbReference type="GO" id="GO:0044027">
    <property type="term" value="P:negative regulation of gene expression via chromosomal CpG island methylation"/>
    <property type="evidence" value="ECO:0007669"/>
    <property type="project" value="TreeGrafter"/>
</dbReference>
<evidence type="ECO:0000259" key="10">
    <source>
        <dbReference type="PROSITE" id="PS50013"/>
    </source>
</evidence>
<dbReference type="SUPFAM" id="SSF54160">
    <property type="entry name" value="Chromo domain-like"/>
    <property type="match status" value="1"/>
</dbReference>
<reference evidence="11 12" key="1">
    <citation type="submission" date="2024-01" db="EMBL/GenBank/DDBJ databases">
        <title>Genome assemblies of Stephania.</title>
        <authorList>
            <person name="Yang L."/>
        </authorList>
    </citation>
    <scope>NUCLEOTIDE SEQUENCE [LARGE SCALE GENOMIC DNA]</scope>
    <source>
        <strain evidence="11">JXDWG</strain>
        <tissue evidence="11">Leaf</tissue>
    </source>
</reference>
<keyword evidence="12" id="KW-1185">Reference proteome</keyword>
<dbReference type="GO" id="GO:0032259">
    <property type="term" value="P:methylation"/>
    <property type="evidence" value="ECO:0007669"/>
    <property type="project" value="UniProtKB-KW"/>
</dbReference>
<dbReference type="PANTHER" id="PTHR10629">
    <property type="entry name" value="CYTOSINE-SPECIFIC METHYLTRANSFERASE"/>
    <property type="match status" value="1"/>
</dbReference>
<name>A0AAP0PWJ2_9MAGN</name>
<dbReference type="FunFam" id="3.90.120.10:FF:000003">
    <property type="entry name" value="DNA (cytosine-5)-methyltransferase 1"/>
    <property type="match status" value="1"/>
</dbReference>
<dbReference type="PROSITE" id="PS50013">
    <property type="entry name" value="CHROMO_2"/>
    <property type="match status" value="1"/>
</dbReference>
<dbReference type="GO" id="GO:0003677">
    <property type="term" value="F:DNA binding"/>
    <property type="evidence" value="ECO:0007669"/>
    <property type="project" value="UniProtKB-KW"/>
</dbReference>
<dbReference type="Pfam" id="PF00145">
    <property type="entry name" value="DNA_methylase"/>
    <property type="match status" value="1"/>
</dbReference>
<protein>
    <recommendedName>
        <fullName evidence="9">Cytosine-specific methyltransferase</fullName>
        <ecNumber evidence="9">2.1.1.37</ecNumber>
    </recommendedName>
</protein>
<dbReference type="Gene3D" id="3.40.50.150">
    <property type="entry name" value="Vaccinia Virus protein VP39"/>
    <property type="match status" value="1"/>
</dbReference>
<accession>A0AAP0PWJ2</accession>
<proteinExistence type="inferred from homology"/>
<dbReference type="SMART" id="SM00298">
    <property type="entry name" value="CHROMO"/>
    <property type="match status" value="1"/>
</dbReference>
<evidence type="ECO:0000256" key="9">
    <source>
        <dbReference type="RuleBase" id="RU000417"/>
    </source>
</evidence>
<dbReference type="PROSITE" id="PS00598">
    <property type="entry name" value="CHROMO_1"/>
    <property type="match status" value="1"/>
</dbReference>
<dbReference type="InterPro" id="IPR001525">
    <property type="entry name" value="C5_MeTfrase"/>
</dbReference>
<dbReference type="PRINTS" id="PR00105">
    <property type="entry name" value="C5METTRFRASE"/>
</dbReference>
<evidence type="ECO:0000256" key="2">
    <source>
        <dbReference type="ARBA" id="ARBA00022603"/>
    </source>
</evidence>
<comment type="caution">
    <text evidence="11">The sequence shown here is derived from an EMBL/GenBank/DDBJ whole genome shotgun (WGS) entry which is preliminary data.</text>
</comment>
<dbReference type="EC" id="2.1.1.37" evidence="9"/>
<dbReference type="GO" id="GO:0003886">
    <property type="term" value="F:DNA (cytosine-5-)-methyltransferase activity"/>
    <property type="evidence" value="ECO:0007669"/>
    <property type="project" value="UniProtKB-EC"/>
</dbReference>
<evidence type="ECO:0000256" key="7">
    <source>
        <dbReference type="PROSITE-ProRule" id="PRU01016"/>
    </source>
</evidence>
<evidence type="ECO:0000313" key="12">
    <source>
        <dbReference type="Proteomes" id="UP001419268"/>
    </source>
</evidence>